<dbReference type="InterPro" id="IPR000742">
    <property type="entry name" value="EGF"/>
</dbReference>
<dbReference type="GO" id="GO:0005604">
    <property type="term" value="C:basement membrane"/>
    <property type="evidence" value="ECO:0007669"/>
    <property type="project" value="TreeGrafter"/>
</dbReference>
<feature type="disulfide bond" evidence="7">
    <location>
        <begin position="624"/>
        <end position="636"/>
    </location>
</feature>
<evidence type="ECO:0000256" key="8">
    <source>
        <dbReference type="SAM" id="Coils"/>
    </source>
</evidence>
<evidence type="ECO:0000256" key="3">
    <source>
        <dbReference type="ARBA" id="ARBA00023157"/>
    </source>
</evidence>
<organism evidence="11 12">
    <name type="scientific">Stichopus japonicus</name>
    <name type="common">Sea cucumber</name>
    <dbReference type="NCBI Taxonomy" id="307972"/>
    <lineage>
        <taxon>Eukaryota</taxon>
        <taxon>Metazoa</taxon>
        <taxon>Echinodermata</taxon>
        <taxon>Eleutherozoa</taxon>
        <taxon>Echinozoa</taxon>
        <taxon>Holothuroidea</taxon>
        <taxon>Aspidochirotacea</taxon>
        <taxon>Aspidochirotida</taxon>
        <taxon>Stichopodidae</taxon>
        <taxon>Apostichopus</taxon>
    </lineage>
</organism>
<feature type="disulfide bond" evidence="7">
    <location>
        <begin position="60"/>
        <end position="72"/>
    </location>
</feature>
<keyword evidence="4" id="KW-0325">Glycoprotein</keyword>
<dbReference type="CDD" id="cd00055">
    <property type="entry name" value="EGF_Lam"/>
    <property type="match status" value="5"/>
</dbReference>
<proteinExistence type="predicted"/>
<dbReference type="InterPro" id="IPR056863">
    <property type="entry name" value="LMN_ATRN_NET-like_EGF"/>
</dbReference>
<dbReference type="Pfam" id="PF00053">
    <property type="entry name" value="EGF_laminin"/>
    <property type="match status" value="7"/>
</dbReference>
<reference evidence="11 12" key="1">
    <citation type="journal article" date="2017" name="PLoS Biol.">
        <title>The sea cucumber genome provides insights into morphological evolution and visceral regeneration.</title>
        <authorList>
            <person name="Zhang X."/>
            <person name="Sun L."/>
            <person name="Yuan J."/>
            <person name="Sun Y."/>
            <person name="Gao Y."/>
            <person name="Zhang L."/>
            <person name="Li S."/>
            <person name="Dai H."/>
            <person name="Hamel J.F."/>
            <person name="Liu C."/>
            <person name="Yu Y."/>
            <person name="Liu S."/>
            <person name="Lin W."/>
            <person name="Guo K."/>
            <person name="Jin S."/>
            <person name="Xu P."/>
            <person name="Storey K.B."/>
            <person name="Huan P."/>
            <person name="Zhang T."/>
            <person name="Zhou Y."/>
            <person name="Zhang J."/>
            <person name="Lin C."/>
            <person name="Li X."/>
            <person name="Xing L."/>
            <person name="Huo D."/>
            <person name="Sun M."/>
            <person name="Wang L."/>
            <person name="Mercier A."/>
            <person name="Li F."/>
            <person name="Yang H."/>
            <person name="Xiang J."/>
        </authorList>
    </citation>
    <scope>NUCLEOTIDE SEQUENCE [LARGE SCALE GENOMIC DNA]</scope>
    <source>
        <strain evidence="11">Shaxun</strain>
        <tissue evidence="11">Muscle</tissue>
    </source>
</reference>
<feature type="disulfide bond" evidence="7">
    <location>
        <begin position="374"/>
        <end position="383"/>
    </location>
</feature>
<feature type="domain" description="Laminin EGF-like" evidence="9">
    <location>
        <begin position="60"/>
        <end position="106"/>
    </location>
</feature>
<dbReference type="PROSITE" id="PS01248">
    <property type="entry name" value="EGF_LAM_1"/>
    <property type="match status" value="3"/>
</dbReference>
<comment type="subunit">
    <text evidence="6">Laminin is a complex glycoprotein, consisting of three different polypeptide chains (alpha, beta, gamma), which are bound to each other by disulfide bonds into a cross-shaped molecule comprising one long and three short arms with globules at each end.</text>
</comment>
<protein>
    <submittedName>
        <fullName evidence="11">Putative laminin subunit gamma-1</fullName>
    </submittedName>
</protein>
<keyword evidence="12" id="KW-1185">Reference proteome</keyword>
<dbReference type="FunFam" id="2.10.25.10:FF:000067">
    <property type="entry name" value="Laminin subunit gamma 1"/>
    <property type="match status" value="1"/>
</dbReference>
<dbReference type="PANTHER" id="PTHR10574">
    <property type="entry name" value="NETRIN/LAMININ-RELATED"/>
    <property type="match status" value="1"/>
</dbReference>
<evidence type="ECO:0000256" key="4">
    <source>
        <dbReference type="ARBA" id="ARBA00023180"/>
    </source>
</evidence>
<evidence type="ECO:0000256" key="1">
    <source>
        <dbReference type="ARBA" id="ARBA00022729"/>
    </source>
</evidence>
<comment type="caution">
    <text evidence="7">Lacks conserved residue(s) required for the propagation of feature annotation.</text>
</comment>
<dbReference type="EMBL" id="MRZV01000948">
    <property type="protein sequence ID" value="PIK42259.1"/>
    <property type="molecule type" value="Genomic_DNA"/>
</dbReference>
<dbReference type="InterPro" id="IPR002049">
    <property type="entry name" value="LE_dom"/>
</dbReference>
<dbReference type="GO" id="GO:0009887">
    <property type="term" value="P:animal organ morphogenesis"/>
    <property type="evidence" value="ECO:0007669"/>
    <property type="project" value="TreeGrafter"/>
</dbReference>
<keyword evidence="2" id="KW-0677">Repeat</keyword>
<feature type="disulfide bond" evidence="7">
    <location>
        <begin position="644"/>
        <end position="653"/>
    </location>
</feature>
<keyword evidence="5 7" id="KW-0424">Laminin EGF-like domain</keyword>
<dbReference type="GO" id="GO:0007411">
    <property type="term" value="P:axon guidance"/>
    <property type="evidence" value="ECO:0007669"/>
    <property type="project" value="TreeGrafter"/>
</dbReference>
<evidence type="ECO:0000256" key="7">
    <source>
        <dbReference type="PROSITE-ProRule" id="PRU00460"/>
    </source>
</evidence>
<dbReference type="Proteomes" id="UP000230750">
    <property type="component" value="Unassembled WGS sequence"/>
</dbReference>
<dbReference type="SUPFAM" id="SSF57196">
    <property type="entry name" value="EGF/Laminin"/>
    <property type="match status" value="6"/>
</dbReference>
<dbReference type="FunFam" id="2.10.25.10:FF:000105">
    <property type="entry name" value="laminin subunit gamma-1"/>
    <property type="match status" value="1"/>
</dbReference>
<feature type="domain" description="Laminin EGF-like" evidence="9">
    <location>
        <begin position="107"/>
        <end position="159"/>
    </location>
</feature>
<dbReference type="GO" id="GO:0005201">
    <property type="term" value="F:extracellular matrix structural constituent"/>
    <property type="evidence" value="ECO:0007669"/>
    <property type="project" value="TreeGrafter"/>
</dbReference>
<dbReference type="STRING" id="307972.A0A2G8K2T0"/>
<dbReference type="InterPro" id="IPR050440">
    <property type="entry name" value="Laminin/Netrin_ECM"/>
</dbReference>
<evidence type="ECO:0000259" key="10">
    <source>
        <dbReference type="PROSITE" id="PS51115"/>
    </source>
</evidence>
<evidence type="ECO:0000256" key="6">
    <source>
        <dbReference type="ARBA" id="ARBA00065619"/>
    </source>
</evidence>
<name>A0A2G8K2T0_STIJA</name>
<feature type="disulfide bond" evidence="7">
    <location>
        <begin position="80"/>
        <end position="89"/>
    </location>
</feature>
<accession>A0A2G8K2T0</accession>
<sequence>MLLACNCNGQSETCFFDQQLYDSTGHGGHCTDCRRNTAGVNCERCETNYYEDRNGECIDCQCDPIGSLHLQCDSRGSCQCRDGVGGVKCDRCLPNFHDFGVTGCRSCDCYVAGSMNNQPECDSYTGRCSCKENVEGKQCERCKAGFFNLQESDQFGCMACFCYGHSSDCTSAPGFELSFVDDDFTSGLNDWMVEYADGSVDTPVYNAIRRDIAVASDEDTGEVYFVAPDKYLGDKRSSYGRDFSFQLRLGLVTFLRNERDLGWVQNPTAYDVQRVLSNLSGLKIRATYSQGAGQGFLDNVRLETVRRSTGPGGESITSIELCRCPDGYVGQFCESCAAGFRREPPRGGPYAMCIPCECNGHSDICDVDTGVCICQHNTLGDNCEFCQPGYYGNALDGTPFDCQLCPCPGGSECVQDAFGEVICINCPPGYVGNRCEMCADGFYGDPYGEYGVPTPCIRCDCNGNVDSNAVGNCNSTTGECLKCVYNTAGYYCDECDAGYYGDALENPKDNVNARRALSATSVTVSATVCRLSRAETAATAETVTGTSRAAVGVSRAVVTTSGQSSRTVTKTVVSANVNLGSEVKPATDVSSITTASRRRVVPISTHTYCLDVLELKGLKSTAACNCNPQGSRSLNCTYDGVCDCQDGVIGDKCDSCEENFYNIALGCVQCPDCYSLVQDKVNEHRQKLEDLKNLLQNIGENPEVVNDVNFEKQLKALEAELDVAVVEAERAINEDKVLKSDMDAMKMMYNMLMDQVKKRLFEIIDDAKMRLVEAQQFLDGELDRLKNQFNETAKNQSAQDRMMQQLAEEARTLVVE</sequence>
<dbReference type="PRINTS" id="PR00011">
    <property type="entry name" value="EGFLAMININ"/>
</dbReference>
<keyword evidence="8" id="KW-0175">Coiled coil</keyword>
<feature type="disulfide bond" evidence="7">
    <location>
        <begin position="130"/>
        <end position="139"/>
    </location>
</feature>
<dbReference type="OrthoDB" id="430826at2759"/>
<evidence type="ECO:0000313" key="12">
    <source>
        <dbReference type="Proteomes" id="UP000230750"/>
    </source>
</evidence>
<dbReference type="PROSITE" id="PS51115">
    <property type="entry name" value="LAMININ_IVA"/>
    <property type="match status" value="1"/>
</dbReference>
<dbReference type="SMART" id="SM00180">
    <property type="entry name" value="EGF_Lam"/>
    <property type="match status" value="7"/>
</dbReference>
<dbReference type="AlphaFoldDB" id="A0A2G8K2T0"/>
<dbReference type="PANTHER" id="PTHR10574:SF435">
    <property type="entry name" value="LAMININ SUBUNIT GAMMA-1"/>
    <property type="match status" value="1"/>
</dbReference>
<dbReference type="GO" id="GO:0009888">
    <property type="term" value="P:tissue development"/>
    <property type="evidence" value="ECO:0007669"/>
    <property type="project" value="TreeGrafter"/>
</dbReference>
<feature type="coiled-coil region" evidence="8">
    <location>
        <begin position="674"/>
        <end position="734"/>
    </location>
</feature>
<dbReference type="FunFam" id="2.10.25.10:FF:000193">
    <property type="entry name" value="Laminin subunit gamma 1"/>
    <property type="match status" value="1"/>
</dbReference>
<evidence type="ECO:0000256" key="5">
    <source>
        <dbReference type="ARBA" id="ARBA00023292"/>
    </source>
</evidence>
<evidence type="ECO:0000256" key="2">
    <source>
        <dbReference type="ARBA" id="ARBA00022737"/>
    </source>
</evidence>
<dbReference type="PROSITE" id="PS50027">
    <property type="entry name" value="EGF_LAM_2"/>
    <property type="match status" value="4"/>
</dbReference>
<dbReference type="Pfam" id="PF24973">
    <property type="entry name" value="EGF_LMN_ATRN"/>
    <property type="match status" value="1"/>
</dbReference>
<dbReference type="SMART" id="SM00181">
    <property type="entry name" value="EGF"/>
    <property type="match status" value="3"/>
</dbReference>
<dbReference type="FunFam" id="2.10.25.10:FF:000051">
    <property type="entry name" value="Laminin subunit alpha 4"/>
    <property type="match status" value="1"/>
</dbReference>
<gene>
    <name evidence="11" type="ORF">BSL78_20892</name>
</gene>
<keyword evidence="3 7" id="KW-1015">Disulfide bond</keyword>
<comment type="caution">
    <text evidence="11">The sequence shown here is derived from an EMBL/GenBank/DDBJ whole genome shotgun (WGS) entry which is preliminary data.</text>
</comment>
<evidence type="ECO:0000313" key="11">
    <source>
        <dbReference type="EMBL" id="PIK42259.1"/>
    </source>
</evidence>
<keyword evidence="1" id="KW-0732">Signal</keyword>
<dbReference type="SMART" id="SM00281">
    <property type="entry name" value="LamB"/>
    <property type="match status" value="1"/>
</dbReference>
<feature type="domain" description="Laminin EGF-like" evidence="9">
    <location>
        <begin position="356"/>
        <end position="404"/>
    </location>
</feature>
<dbReference type="FunFam" id="2.10.25.10:FF:000758">
    <property type="entry name" value="Laminin subunit gamma 1"/>
    <property type="match status" value="1"/>
</dbReference>
<dbReference type="Gene3D" id="2.10.25.10">
    <property type="entry name" value="Laminin"/>
    <property type="match status" value="7"/>
</dbReference>
<feature type="domain" description="Laminin EGF-like" evidence="9">
    <location>
        <begin position="624"/>
        <end position="669"/>
    </location>
</feature>
<dbReference type="Pfam" id="PF00052">
    <property type="entry name" value="Laminin_B"/>
    <property type="match status" value="2"/>
</dbReference>
<dbReference type="InterPro" id="IPR000034">
    <property type="entry name" value="Laminin_IV"/>
</dbReference>
<feature type="domain" description="Laminin IV type A" evidence="10">
    <location>
        <begin position="186"/>
        <end position="321"/>
    </location>
</feature>
<evidence type="ECO:0000259" key="9">
    <source>
        <dbReference type="PROSITE" id="PS50027"/>
    </source>
</evidence>